<proteinExistence type="predicted"/>
<dbReference type="Pfam" id="PF05763">
    <property type="entry name" value="DUF835"/>
    <property type="match status" value="1"/>
</dbReference>
<keyword evidence="1" id="KW-0812">Transmembrane</keyword>
<feature type="transmembrane region" description="Helical" evidence="1">
    <location>
        <begin position="96"/>
        <end position="114"/>
    </location>
</feature>
<protein>
    <submittedName>
        <fullName evidence="3">DUF835 domain-containing protein</fullName>
    </submittedName>
</protein>
<name>A0AAE4T0S1_9EURY</name>
<dbReference type="EMBL" id="JAVDZE010000001">
    <property type="protein sequence ID" value="MDV3103475.1"/>
    <property type="molecule type" value="Genomic_DNA"/>
</dbReference>
<dbReference type="InterPro" id="IPR008553">
    <property type="entry name" value="DUF835"/>
</dbReference>
<feature type="transmembrane region" description="Helical" evidence="1">
    <location>
        <begin position="153"/>
        <end position="172"/>
    </location>
</feature>
<dbReference type="AlphaFoldDB" id="A0AAE4T0S1"/>
<feature type="domain" description="DUF835" evidence="2">
    <location>
        <begin position="224"/>
        <end position="353"/>
    </location>
</feature>
<reference evidence="3 4" key="1">
    <citation type="submission" date="2023-08" db="EMBL/GenBank/DDBJ databases">
        <title>Draft genome sequence of Thermococcus waiotapuensis WT1T, a thermophilic sulphur-dependent archaeon from order Thermococcales.</title>
        <authorList>
            <person name="Manners S.H."/>
            <person name="Carere C.R."/>
            <person name="Dhami M.K."/>
            <person name="Dobson R.C.J."/>
            <person name="Stott M.B."/>
        </authorList>
    </citation>
    <scope>NUCLEOTIDE SEQUENCE [LARGE SCALE GENOMIC DNA]</scope>
    <source>
        <strain evidence="3 4">WT1</strain>
    </source>
</reference>
<sequence>MLELLNLLTRFFTWGFATYRWKKRGEDFMLLLSLALWMDFLAALAQERILSALGLSPNPASLVPLMSLIAVFVGILLMAVSLSLRDQIKTRWGQLLILAFGIAGPTYVLLAVLLGATPSLITAFPVPFIGASLMFLGYTLIKEEIGLKTVSTLFPVGAFLLGAINLTYPLTIRTSLAGHLYGLGALFRAMMLVGMMRYAFLTVKPPEMPITELPTGAFYSDRGKALDVLLQRMQASGNGVLITRKFPEGVNPKFPVFWMTNVTSGKMGENVMAISPTDIGILVDLVKRHLEKGHSLVVVDCFEYLMMENGFENAFKFLLSLKDIVLNYKGTLVAVIEPAAYSTKQMTMLTRELERLDI</sequence>
<keyword evidence="4" id="KW-1185">Reference proteome</keyword>
<evidence type="ECO:0000313" key="4">
    <source>
        <dbReference type="Proteomes" id="UP001245683"/>
    </source>
</evidence>
<keyword evidence="1" id="KW-0472">Membrane</keyword>
<dbReference type="PANTHER" id="PTHR33531">
    <property type="entry name" value="RUBRERYTHRIN SUBFAMILY"/>
    <property type="match status" value="1"/>
</dbReference>
<evidence type="ECO:0000259" key="2">
    <source>
        <dbReference type="Pfam" id="PF05763"/>
    </source>
</evidence>
<keyword evidence="1" id="KW-1133">Transmembrane helix</keyword>
<feature type="transmembrane region" description="Helical" evidence="1">
    <location>
        <begin position="178"/>
        <end position="200"/>
    </location>
</feature>
<dbReference type="RefSeq" id="WP_315340219.1">
    <property type="nucleotide sequence ID" value="NZ_JAVDZE010000001.1"/>
</dbReference>
<organism evidence="3 4">
    <name type="scientific">Thermococcus waiotapuensis</name>
    <dbReference type="NCBI Taxonomy" id="90909"/>
    <lineage>
        <taxon>Archaea</taxon>
        <taxon>Methanobacteriati</taxon>
        <taxon>Methanobacteriota</taxon>
        <taxon>Thermococci</taxon>
        <taxon>Thermococcales</taxon>
        <taxon>Thermococcaceae</taxon>
        <taxon>Thermococcus</taxon>
    </lineage>
</organism>
<accession>A0AAE4T0S1</accession>
<evidence type="ECO:0000313" key="3">
    <source>
        <dbReference type="EMBL" id="MDV3103475.1"/>
    </source>
</evidence>
<dbReference type="Proteomes" id="UP001245683">
    <property type="component" value="Unassembled WGS sequence"/>
</dbReference>
<feature type="transmembrane region" description="Helical" evidence="1">
    <location>
        <begin position="65"/>
        <end position="84"/>
    </location>
</feature>
<dbReference type="PANTHER" id="PTHR33531:SF7">
    <property type="entry name" value="HYPOTHETICAL MEMBRANE PROTEIN, CONSERVED"/>
    <property type="match status" value="1"/>
</dbReference>
<evidence type="ECO:0000256" key="1">
    <source>
        <dbReference type="SAM" id="Phobius"/>
    </source>
</evidence>
<comment type="caution">
    <text evidence="3">The sequence shown here is derived from an EMBL/GenBank/DDBJ whole genome shotgun (WGS) entry which is preliminary data.</text>
</comment>
<feature type="transmembrane region" description="Helical" evidence="1">
    <location>
        <begin position="28"/>
        <end position="45"/>
    </location>
</feature>
<gene>
    <name evidence="3" type="ORF">RBI02_02785</name>
</gene>
<feature type="transmembrane region" description="Helical" evidence="1">
    <location>
        <begin position="120"/>
        <end position="141"/>
    </location>
</feature>